<evidence type="ECO:0000256" key="3">
    <source>
        <dbReference type="SAM" id="MobiDB-lite"/>
    </source>
</evidence>
<protein>
    <submittedName>
        <fullName evidence="7">PCI domain-containing protein</fullName>
    </submittedName>
</protein>
<evidence type="ECO:0000259" key="4">
    <source>
        <dbReference type="PROSITE" id="PS50250"/>
    </source>
</evidence>
<accession>A0A183TDR7</accession>
<evidence type="ECO:0000256" key="2">
    <source>
        <dbReference type="ARBA" id="ARBA00022942"/>
    </source>
</evidence>
<feature type="compositionally biased region" description="Basic and acidic residues" evidence="3">
    <location>
        <begin position="508"/>
        <end position="532"/>
    </location>
</feature>
<dbReference type="GO" id="GO:0008541">
    <property type="term" value="C:proteasome regulatory particle, lid subcomplex"/>
    <property type="evidence" value="ECO:0007669"/>
    <property type="project" value="TreeGrafter"/>
</dbReference>
<dbReference type="AlphaFoldDB" id="A0A183TDR7"/>
<keyword evidence="2" id="KW-0647">Proteasome</keyword>
<dbReference type="GO" id="GO:0030234">
    <property type="term" value="F:enzyme regulator activity"/>
    <property type="evidence" value="ECO:0007669"/>
    <property type="project" value="InterPro"/>
</dbReference>
<dbReference type="InterPro" id="IPR013586">
    <property type="entry name" value="PSMD3_C"/>
</dbReference>
<dbReference type="Proteomes" id="UP000275846">
    <property type="component" value="Unassembled WGS sequence"/>
</dbReference>
<dbReference type="InterPro" id="IPR057985">
    <property type="entry name" value="TPR_PSMD3_N"/>
</dbReference>
<evidence type="ECO:0000313" key="6">
    <source>
        <dbReference type="Proteomes" id="UP000275846"/>
    </source>
</evidence>
<dbReference type="InterPro" id="IPR036390">
    <property type="entry name" value="WH_DNA-bd_sf"/>
</dbReference>
<feature type="region of interest" description="Disordered" evidence="3">
    <location>
        <begin position="504"/>
        <end position="541"/>
    </location>
</feature>
<dbReference type="GO" id="GO:0042176">
    <property type="term" value="P:regulation of protein catabolic process"/>
    <property type="evidence" value="ECO:0007669"/>
    <property type="project" value="InterPro"/>
</dbReference>
<dbReference type="GO" id="GO:0006511">
    <property type="term" value="P:ubiquitin-dependent protein catabolic process"/>
    <property type="evidence" value="ECO:0007669"/>
    <property type="project" value="TreeGrafter"/>
</dbReference>
<dbReference type="Gene3D" id="1.25.40.570">
    <property type="match status" value="1"/>
</dbReference>
<dbReference type="SMART" id="SM00088">
    <property type="entry name" value="PINT"/>
    <property type="match status" value="1"/>
</dbReference>
<feature type="domain" description="PCI" evidence="4">
    <location>
        <begin position="293"/>
        <end position="472"/>
    </location>
</feature>
<dbReference type="PANTHER" id="PTHR10758:SF2">
    <property type="entry name" value="26S PROTEASOME NON-ATPASE REGULATORY SUBUNIT 3"/>
    <property type="match status" value="1"/>
</dbReference>
<dbReference type="Pfam" id="PF08375">
    <property type="entry name" value="Rpn3_C"/>
    <property type="match status" value="1"/>
</dbReference>
<evidence type="ECO:0000313" key="5">
    <source>
        <dbReference type="EMBL" id="VDM01000.1"/>
    </source>
</evidence>
<evidence type="ECO:0000256" key="1">
    <source>
        <dbReference type="ARBA" id="ARBA00007912"/>
    </source>
</evidence>
<dbReference type="Pfam" id="PF01399">
    <property type="entry name" value="PCI"/>
    <property type="match status" value="1"/>
</dbReference>
<dbReference type="Pfam" id="PF25573">
    <property type="entry name" value="TPR_PSMD3_N"/>
    <property type="match status" value="2"/>
</dbReference>
<organism evidence="7">
    <name type="scientific">Schistocephalus solidus</name>
    <name type="common">Tapeworm</name>
    <dbReference type="NCBI Taxonomy" id="70667"/>
    <lineage>
        <taxon>Eukaryota</taxon>
        <taxon>Metazoa</taxon>
        <taxon>Spiralia</taxon>
        <taxon>Lophotrochozoa</taxon>
        <taxon>Platyhelminthes</taxon>
        <taxon>Cestoda</taxon>
        <taxon>Eucestoda</taxon>
        <taxon>Diphyllobothriidea</taxon>
        <taxon>Diphyllobothriidae</taxon>
        <taxon>Schistocephalus</taxon>
    </lineage>
</organism>
<dbReference type="STRING" id="70667.A0A183TDR7"/>
<name>A0A183TDR7_SCHSO</name>
<dbReference type="InterPro" id="IPR000717">
    <property type="entry name" value="PCI_dom"/>
</dbReference>
<dbReference type="PANTHER" id="PTHR10758">
    <property type="entry name" value="26S PROTEASOME NON-ATPASE REGULATORY SUBUNIT 3/COP9 SIGNALOSOME COMPLEX SUBUNIT 3"/>
    <property type="match status" value="1"/>
</dbReference>
<sequence>MRAELKQIQKNDLEKLAADKVKSSVEGDTPKDVDLLTLEDIRDQIRYIEKSIATKELHYITRVLRSIVPIRRKLNQNVLRSLVQAYFPPQSPQSTYFMEFLPEAMDTGTKFSVPRVKSPRSNVPIPPEVEVYLHLLLLIHLIDEGKSKQVKTEAFLSNDRFKYFSDNVHIKSDGYAIFLLPRLCIDFTFQATKCSSLLMERTQEVNRRTMALLASRCFFYHGRAFELDGRLEEIRPFLHSRLRTATLKNEHDCQAVLINLLLRNYLHYNLHDQANKLISRVEFPESAPNNEWARYLYYLGFIKAIQLDYNAAHDHLVSALRKAPRQTAVGFKHALHKLNTVVELLLGEQPDRGTFRQPELKAALQPYFQLTQTIHSGDLGQFSQVLKTHAAQFTRDKTYSLIVRLHHNVIKTGVRRISLSYSKISLADVANKLQLGEADDAEYIVAKAIRDGVMEAIVDRDQRCMITTEASDLYSTREPMDQFHQRIRFCLSIRNQAIKAMRYPPKQYSKDLESAEERREREQQELESAKELSEEDFDGFP</sequence>
<comment type="similarity">
    <text evidence="1">Belongs to the proteasome subunit S3 family.</text>
</comment>
<dbReference type="SUPFAM" id="SSF46785">
    <property type="entry name" value="Winged helix' DNA-binding domain"/>
    <property type="match status" value="1"/>
</dbReference>
<gene>
    <name evidence="5" type="ORF">SSLN_LOCUS14614</name>
</gene>
<evidence type="ECO:0000313" key="7">
    <source>
        <dbReference type="WBParaSite" id="SSLN_0001516801-mRNA-1"/>
    </source>
</evidence>
<dbReference type="EMBL" id="UYSU01039135">
    <property type="protein sequence ID" value="VDM01000.1"/>
    <property type="molecule type" value="Genomic_DNA"/>
</dbReference>
<keyword evidence="6" id="KW-1185">Reference proteome</keyword>
<dbReference type="WBParaSite" id="SSLN_0001516801-mRNA-1">
    <property type="protein sequence ID" value="SSLN_0001516801-mRNA-1"/>
    <property type="gene ID" value="SSLN_0001516801"/>
</dbReference>
<dbReference type="PROSITE" id="PS50250">
    <property type="entry name" value="PCI"/>
    <property type="match status" value="1"/>
</dbReference>
<proteinExistence type="inferred from homology"/>
<dbReference type="SMART" id="SM00753">
    <property type="entry name" value="PAM"/>
    <property type="match status" value="1"/>
</dbReference>
<dbReference type="OrthoDB" id="1713558at2759"/>
<reference evidence="5 6" key="2">
    <citation type="submission" date="2018-11" db="EMBL/GenBank/DDBJ databases">
        <authorList>
            <consortium name="Pathogen Informatics"/>
        </authorList>
    </citation>
    <scope>NUCLEOTIDE SEQUENCE [LARGE SCALE GENOMIC DNA]</scope>
    <source>
        <strain evidence="5 6">NST_G2</strain>
    </source>
</reference>
<dbReference type="InterPro" id="IPR050756">
    <property type="entry name" value="CSN3"/>
</dbReference>
<reference evidence="7" key="1">
    <citation type="submission" date="2016-06" db="UniProtKB">
        <authorList>
            <consortium name="WormBaseParasite"/>
        </authorList>
    </citation>
    <scope>IDENTIFICATION</scope>
</reference>